<accession>A0A2Z6LNB4</accession>
<name>A0A2Z6LNB4_TRISU</name>
<dbReference type="GO" id="GO:0016705">
    <property type="term" value="F:oxidoreductase activity, acting on paired donors, with incorporation or reduction of molecular oxygen"/>
    <property type="evidence" value="ECO:0007669"/>
    <property type="project" value="InterPro"/>
</dbReference>
<evidence type="ECO:0000256" key="1">
    <source>
        <dbReference type="ARBA" id="ARBA00010617"/>
    </source>
</evidence>
<dbReference type="PANTHER" id="PTHR47953:SF16">
    <property type="entry name" value="CYTOCHROME P450 71D8"/>
    <property type="match status" value="1"/>
</dbReference>
<dbReference type="InterPro" id="IPR052306">
    <property type="entry name" value="CYP450_71D"/>
</dbReference>
<keyword evidence="2 7" id="KW-0349">Heme</keyword>
<evidence type="ECO:0008006" key="12">
    <source>
        <dbReference type="Google" id="ProtNLM"/>
    </source>
</evidence>
<evidence type="ECO:0000256" key="9">
    <source>
        <dbReference type="SAM" id="Phobius"/>
    </source>
</evidence>
<protein>
    <recommendedName>
        <fullName evidence="12">Cytochrome P450</fullName>
    </recommendedName>
</protein>
<dbReference type="InterPro" id="IPR001128">
    <property type="entry name" value="Cyt_P450"/>
</dbReference>
<keyword evidence="9" id="KW-1133">Transmembrane helix</keyword>
<dbReference type="PANTHER" id="PTHR47953">
    <property type="entry name" value="OS08G0105600 PROTEIN"/>
    <property type="match status" value="1"/>
</dbReference>
<evidence type="ECO:0000256" key="6">
    <source>
        <dbReference type="ARBA" id="ARBA00023033"/>
    </source>
</evidence>
<dbReference type="InterPro" id="IPR017972">
    <property type="entry name" value="Cyt_P450_CS"/>
</dbReference>
<evidence type="ECO:0000313" key="10">
    <source>
        <dbReference type="EMBL" id="GAU17447.1"/>
    </source>
</evidence>
<keyword evidence="9" id="KW-0812">Transmembrane</keyword>
<keyword evidence="9" id="KW-0472">Membrane</keyword>
<evidence type="ECO:0000256" key="2">
    <source>
        <dbReference type="ARBA" id="ARBA00022617"/>
    </source>
</evidence>
<organism evidence="10 11">
    <name type="scientific">Trifolium subterraneum</name>
    <name type="common">Subterranean clover</name>
    <dbReference type="NCBI Taxonomy" id="3900"/>
    <lineage>
        <taxon>Eukaryota</taxon>
        <taxon>Viridiplantae</taxon>
        <taxon>Streptophyta</taxon>
        <taxon>Embryophyta</taxon>
        <taxon>Tracheophyta</taxon>
        <taxon>Spermatophyta</taxon>
        <taxon>Magnoliopsida</taxon>
        <taxon>eudicotyledons</taxon>
        <taxon>Gunneridae</taxon>
        <taxon>Pentapetalae</taxon>
        <taxon>rosids</taxon>
        <taxon>fabids</taxon>
        <taxon>Fabales</taxon>
        <taxon>Fabaceae</taxon>
        <taxon>Papilionoideae</taxon>
        <taxon>50 kb inversion clade</taxon>
        <taxon>NPAAA clade</taxon>
        <taxon>Hologalegina</taxon>
        <taxon>IRL clade</taxon>
        <taxon>Trifolieae</taxon>
        <taxon>Trifolium</taxon>
    </lineage>
</organism>
<feature type="transmembrane region" description="Helical" evidence="9">
    <location>
        <begin position="6"/>
        <end position="25"/>
    </location>
</feature>
<evidence type="ECO:0000256" key="4">
    <source>
        <dbReference type="ARBA" id="ARBA00023002"/>
    </source>
</evidence>
<comment type="similarity">
    <text evidence="1 8">Belongs to the cytochrome P450 family.</text>
</comment>
<dbReference type="PRINTS" id="PR00385">
    <property type="entry name" value="P450"/>
</dbReference>
<dbReference type="InterPro" id="IPR002401">
    <property type="entry name" value="Cyt_P450_E_grp-I"/>
</dbReference>
<dbReference type="CDD" id="cd11072">
    <property type="entry name" value="CYP71-like"/>
    <property type="match status" value="1"/>
</dbReference>
<keyword evidence="5 7" id="KW-0408">Iron</keyword>
<dbReference type="SUPFAM" id="SSF48264">
    <property type="entry name" value="Cytochrome P450"/>
    <property type="match status" value="1"/>
</dbReference>
<evidence type="ECO:0000256" key="8">
    <source>
        <dbReference type="RuleBase" id="RU000461"/>
    </source>
</evidence>
<keyword evidence="6 8" id="KW-0503">Monooxygenase</keyword>
<evidence type="ECO:0000256" key="7">
    <source>
        <dbReference type="PIRSR" id="PIRSR602401-1"/>
    </source>
</evidence>
<keyword evidence="11" id="KW-1185">Reference proteome</keyword>
<keyword evidence="4 8" id="KW-0560">Oxidoreductase</keyword>
<feature type="binding site" description="axial binding residue" evidence="7">
    <location>
        <position position="305"/>
    </location>
    <ligand>
        <name>heme</name>
        <dbReference type="ChEBI" id="CHEBI:30413"/>
    </ligand>
    <ligandPart>
        <name>Fe</name>
        <dbReference type="ChEBI" id="CHEBI:18248"/>
    </ligandPart>
</feature>
<dbReference type="GO" id="GO:0005506">
    <property type="term" value="F:iron ion binding"/>
    <property type="evidence" value="ECO:0007669"/>
    <property type="project" value="InterPro"/>
</dbReference>
<reference evidence="11" key="1">
    <citation type="journal article" date="2017" name="Front. Plant Sci.">
        <title>Climate Clever Clovers: New Paradigm to Reduce the Environmental Footprint of Ruminants by Breeding Low Methanogenic Forages Utilizing Haplotype Variation.</title>
        <authorList>
            <person name="Kaur P."/>
            <person name="Appels R."/>
            <person name="Bayer P.E."/>
            <person name="Keeble-Gagnere G."/>
            <person name="Wang J."/>
            <person name="Hirakawa H."/>
            <person name="Shirasawa K."/>
            <person name="Vercoe P."/>
            <person name="Stefanova K."/>
            <person name="Durmic Z."/>
            <person name="Nichols P."/>
            <person name="Revell C."/>
            <person name="Isobe S.N."/>
            <person name="Edwards D."/>
            <person name="Erskine W."/>
        </authorList>
    </citation>
    <scope>NUCLEOTIDE SEQUENCE [LARGE SCALE GENOMIC DNA]</scope>
    <source>
        <strain evidence="11">cv. Daliak</strain>
    </source>
</reference>
<keyword evidence="3 7" id="KW-0479">Metal-binding</keyword>
<comment type="cofactor">
    <cofactor evidence="7">
        <name>heme</name>
        <dbReference type="ChEBI" id="CHEBI:30413"/>
    </cofactor>
</comment>
<dbReference type="OrthoDB" id="2789670at2759"/>
<sequence>MYAMEGLLSSVLIPFSVFIILYWLASKYYKPKATTNYKLPPGPTKLPLIAFGDKSEDQDEFVTLMRKAITISGGLELDDLFPSIKVIHMLTGMKTKFEKIHKRVDKILDNVVRKHQEKGARGNEGNTEMEKEDLVDVLLRVQQSGSLEIELTINNIKAVIWDVFVAGTDTSATTIEWAMSEMMKNPRVREKAQAELRQTFKGKELISEIDLEELTYLKLVIKETLRLHPPSPLLIPRECTELTNIDGYDIPKKTTVLINAWAIARDPQYWIDAERFFPERFDSSSIDFKGINFEYIPFGAGRRMCPGMTFGLSSVMLSLALLLYHFNWELPNQMKPEDLDMIEDFGMTVGRKNELCLIPTVYDV</sequence>
<dbReference type="Proteomes" id="UP000242715">
    <property type="component" value="Unassembled WGS sequence"/>
</dbReference>
<evidence type="ECO:0000256" key="3">
    <source>
        <dbReference type="ARBA" id="ARBA00022723"/>
    </source>
</evidence>
<dbReference type="Pfam" id="PF00067">
    <property type="entry name" value="p450"/>
    <property type="match status" value="1"/>
</dbReference>
<evidence type="ECO:0000256" key="5">
    <source>
        <dbReference type="ARBA" id="ARBA00023004"/>
    </source>
</evidence>
<dbReference type="InterPro" id="IPR036396">
    <property type="entry name" value="Cyt_P450_sf"/>
</dbReference>
<gene>
    <name evidence="10" type="ORF">TSUD_233250</name>
</gene>
<dbReference type="PROSITE" id="PS00086">
    <property type="entry name" value="CYTOCHROME_P450"/>
    <property type="match status" value="1"/>
</dbReference>
<dbReference type="Gene3D" id="1.10.630.10">
    <property type="entry name" value="Cytochrome P450"/>
    <property type="match status" value="1"/>
</dbReference>
<evidence type="ECO:0000313" key="11">
    <source>
        <dbReference type="Proteomes" id="UP000242715"/>
    </source>
</evidence>
<dbReference type="PRINTS" id="PR00463">
    <property type="entry name" value="EP450I"/>
</dbReference>
<proteinExistence type="inferred from homology"/>
<dbReference type="GO" id="GO:0004497">
    <property type="term" value="F:monooxygenase activity"/>
    <property type="evidence" value="ECO:0007669"/>
    <property type="project" value="UniProtKB-KW"/>
</dbReference>
<dbReference type="EMBL" id="DF973170">
    <property type="protein sequence ID" value="GAU17447.1"/>
    <property type="molecule type" value="Genomic_DNA"/>
</dbReference>
<dbReference type="FunFam" id="1.10.630.10:FF:000162">
    <property type="entry name" value="Os06g0641600 protein"/>
    <property type="match status" value="1"/>
</dbReference>
<dbReference type="AlphaFoldDB" id="A0A2Z6LNB4"/>
<dbReference type="GO" id="GO:0020037">
    <property type="term" value="F:heme binding"/>
    <property type="evidence" value="ECO:0007669"/>
    <property type="project" value="InterPro"/>
</dbReference>